<organism evidence="2">
    <name type="scientific">uncultured marine virus</name>
    <dbReference type="NCBI Taxonomy" id="186617"/>
    <lineage>
        <taxon>Viruses</taxon>
        <taxon>environmental samples</taxon>
    </lineage>
</organism>
<dbReference type="EMBL" id="KR029610">
    <property type="protein sequence ID" value="AKH48869.1"/>
    <property type="molecule type" value="Genomic_DNA"/>
</dbReference>
<accession>A0A0F7L8C8</accession>
<feature type="region of interest" description="Disordered" evidence="1">
    <location>
        <begin position="1"/>
        <end position="36"/>
    </location>
</feature>
<reference evidence="2" key="1">
    <citation type="journal article" date="2015" name="Front. Microbiol.">
        <title>Combining genomic sequencing methods to explore viral diversity and reveal potential virus-host interactions.</title>
        <authorList>
            <person name="Chow C.E."/>
            <person name="Winget D.M."/>
            <person name="White R.A.III."/>
            <person name="Hallam S.J."/>
            <person name="Suttle C.A."/>
        </authorList>
    </citation>
    <scope>NUCLEOTIDE SEQUENCE</scope>
    <source>
        <strain evidence="2">Oxic3_4</strain>
    </source>
</reference>
<feature type="compositionally biased region" description="Basic residues" evidence="1">
    <location>
        <begin position="1"/>
        <end position="12"/>
    </location>
</feature>
<keyword evidence="2" id="KW-0378">Hydrolase</keyword>
<sequence>MDSPQPKRRRARKPDGSFKGDNPSTPDLNEAWEPTPIEAVLPKEKYAKKDMISTTSSNSAGKYGSSSKVTKPGLGKISTTYF</sequence>
<evidence type="ECO:0000313" key="2">
    <source>
        <dbReference type="EMBL" id="AKH48869.1"/>
    </source>
</evidence>
<dbReference type="GO" id="GO:0004386">
    <property type="term" value="F:helicase activity"/>
    <property type="evidence" value="ECO:0007669"/>
    <property type="project" value="UniProtKB-KW"/>
</dbReference>
<evidence type="ECO:0000256" key="1">
    <source>
        <dbReference type="SAM" id="MobiDB-lite"/>
    </source>
</evidence>
<protein>
    <submittedName>
        <fullName evidence="2">Primase/helicase</fullName>
    </submittedName>
</protein>
<keyword evidence="2" id="KW-0347">Helicase</keyword>
<keyword evidence="2" id="KW-0547">Nucleotide-binding</keyword>
<keyword evidence="2" id="KW-0067">ATP-binding</keyword>
<proteinExistence type="predicted"/>
<reference evidence="2" key="2">
    <citation type="submission" date="2015-03" db="EMBL/GenBank/DDBJ databases">
        <authorList>
            <person name="Chow C.-E.T."/>
            <person name="Winget D.M."/>
            <person name="White R.A.III."/>
            <person name="Hallam S.J."/>
            <person name="Suttle C.A."/>
        </authorList>
    </citation>
    <scope>NUCLEOTIDE SEQUENCE</scope>
    <source>
        <strain evidence="2">Oxic3_4</strain>
    </source>
</reference>
<name>A0A0F7L8C8_9VIRU</name>